<dbReference type="EMBL" id="ML978320">
    <property type="protein sequence ID" value="KAF2023862.1"/>
    <property type="molecule type" value="Genomic_DNA"/>
</dbReference>
<evidence type="ECO:0000313" key="2">
    <source>
        <dbReference type="EMBL" id="KAF2023862.1"/>
    </source>
</evidence>
<keyword evidence="1" id="KW-0812">Transmembrane</keyword>
<evidence type="ECO:0000313" key="3">
    <source>
        <dbReference type="Proteomes" id="UP000799777"/>
    </source>
</evidence>
<keyword evidence="1" id="KW-0472">Membrane</keyword>
<keyword evidence="1" id="KW-1133">Transmembrane helix</keyword>
<proteinExistence type="predicted"/>
<name>A0A9P4GXM4_9PLEO</name>
<dbReference type="AlphaFoldDB" id="A0A9P4GXM4"/>
<sequence>MTSSAVWLPTAPQEKTKKEDEGFRKSDIIALGTGLGVGIPSLVIAAVALYMQLRKRGNAAVPSSETLTQFFPKPTTITTPTPPIVAHEQCVFCSALWLAPASCTRGVFVFAASDRRFIFMTTKPMAKSATTPTIAPMTIPAIAAPPRVDDLLEFELCAGVEVDMPDDAGVEVAKEEAIEDDELLIA</sequence>
<comment type="caution">
    <text evidence="2">The sequence shown here is derived from an EMBL/GenBank/DDBJ whole genome shotgun (WGS) entry which is preliminary data.</text>
</comment>
<reference evidence="2" key="1">
    <citation type="journal article" date="2020" name="Stud. Mycol.">
        <title>101 Dothideomycetes genomes: a test case for predicting lifestyles and emergence of pathogens.</title>
        <authorList>
            <person name="Haridas S."/>
            <person name="Albert R."/>
            <person name="Binder M."/>
            <person name="Bloem J."/>
            <person name="Labutti K."/>
            <person name="Salamov A."/>
            <person name="Andreopoulos B."/>
            <person name="Baker S."/>
            <person name="Barry K."/>
            <person name="Bills G."/>
            <person name="Bluhm B."/>
            <person name="Cannon C."/>
            <person name="Castanera R."/>
            <person name="Culley D."/>
            <person name="Daum C."/>
            <person name="Ezra D."/>
            <person name="Gonzalez J."/>
            <person name="Henrissat B."/>
            <person name="Kuo A."/>
            <person name="Liang C."/>
            <person name="Lipzen A."/>
            <person name="Lutzoni F."/>
            <person name="Magnuson J."/>
            <person name="Mondo S."/>
            <person name="Nolan M."/>
            <person name="Ohm R."/>
            <person name="Pangilinan J."/>
            <person name="Park H.-J."/>
            <person name="Ramirez L."/>
            <person name="Alfaro M."/>
            <person name="Sun H."/>
            <person name="Tritt A."/>
            <person name="Yoshinaga Y."/>
            <person name="Zwiers L.-H."/>
            <person name="Turgeon B."/>
            <person name="Goodwin S."/>
            <person name="Spatafora J."/>
            <person name="Crous P."/>
            <person name="Grigoriev I."/>
        </authorList>
    </citation>
    <scope>NUCLEOTIDE SEQUENCE</scope>
    <source>
        <strain evidence="2">CBS 110217</strain>
    </source>
</reference>
<gene>
    <name evidence="2" type="ORF">EK21DRAFT_94553</name>
</gene>
<protein>
    <submittedName>
        <fullName evidence="2">Uncharacterized protein</fullName>
    </submittedName>
</protein>
<organism evidence="2 3">
    <name type="scientific">Setomelanomma holmii</name>
    <dbReference type="NCBI Taxonomy" id="210430"/>
    <lineage>
        <taxon>Eukaryota</taxon>
        <taxon>Fungi</taxon>
        <taxon>Dikarya</taxon>
        <taxon>Ascomycota</taxon>
        <taxon>Pezizomycotina</taxon>
        <taxon>Dothideomycetes</taxon>
        <taxon>Pleosporomycetidae</taxon>
        <taxon>Pleosporales</taxon>
        <taxon>Pleosporineae</taxon>
        <taxon>Phaeosphaeriaceae</taxon>
        <taxon>Setomelanomma</taxon>
    </lineage>
</organism>
<dbReference type="Proteomes" id="UP000799777">
    <property type="component" value="Unassembled WGS sequence"/>
</dbReference>
<dbReference type="OrthoDB" id="5421290at2759"/>
<keyword evidence="3" id="KW-1185">Reference proteome</keyword>
<feature type="transmembrane region" description="Helical" evidence="1">
    <location>
        <begin position="28"/>
        <end position="50"/>
    </location>
</feature>
<accession>A0A9P4GXM4</accession>
<evidence type="ECO:0000256" key="1">
    <source>
        <dbReference type="SAM" id="Phobius"/>
    </source>
</evidence>